<feature type="transmembrane region" description="Helical" evidence="12">
    <location>
        <begin position="121"/>
        <end position="141"/>
    </location>
</feature>
<dbReference type="GO" id="GO:0016020">
    <property type="term" value="C:membrane"/>
    <property type="evidence" value="ECO:0007669"/>
    <property type="project" value="UniProtKB-SubCell"/>
</dbReference>
<keyword evidence="6" id="KW-0479">Metal-binding</keyword>
<dbReference type="InterPro" id="IPR045150">
    <property type="entry name" value="CYB561D1/2"/>
</dbReference>
<feature type="compositionally biased region" description="Basic and acidic residues" evidence="11">
    <location>
        <begin position="14"/>
        <end position="32"/>
    </location>
</feature>
<feature type="transmembrane region" description="Helical" evidence="12">
    <location>
        <begin position="300"/>
        <end position="321"/>
    </location>
</feature>
<comment type="cofactor">
    <cofactor evidence="1">
        <name>heme b</name>
        <dbReference type="ChEBI" id="CHEBI:60344"/>
    </cofactor>
</comment>
<evidence type="ECO:0000256" key="7">
    <source>
        <dbReference type="ARBA" id="ARBA00022982"/>
    </source>
</evidence>
<reference evidence="14 15" key="1">
    <citation type="journal article" date="2018" name="Mol. Biol. Evol.">
        <title>Broad Genomic Sampling Reveals a Smut Pathogenic Ancestry of the Fungal Clade Ustilaginomycotina.</title>
        <authorList>
            <person name="Kijpornyongpan T."/>
            <person name="Mondo S.J."/>
            <person name="Barry K."/>
            <person name="Sandor L."/>
            <person name="Lee J."/>
            <person name="Lipzen A."/>
            <person name="Pangilinan J."/>
            <person name="LaButti K."/>
            <person name="Hainaut M."/>
            <person name="Henrissat B."/>
            <person name="Grigoriev I.V."/>
            <person name="Spatafora J.W."/>
            <person name="Aime M.C."/>
        </authorList>
    </citation>
    <scope>NUCLEOTIDE SEQUENCE [LARGE SCALE GENOMIC DNA]</scope>
    <source>
        <strain evidence="14 15">MCA 4198</strain>
    </source>
</reference>
<keyword evidence="9" id="KW-0408">Iron</keyword>
<feature type="transmembrane region" description="Helical" evidence="12">
    <location>
        <begin position="271"/>
        <end position="288"/>
    </location>
</feature>
<dbReference type="Pfam" id="PF03188">
    <property type="entry name" value="Cytochrom_B561"/>
    <property type="match status" value="1"/>
</dbReference>
<feature type="domain" description="Cytochrome b561" evidence="13">
    <location>
        <begin position="156"/>
        <end position="293"/>
    </location>
</feature>
<keyword evidence="8 12" id="KW-1133">Transmembrane helix</keyword>
<evidence type="ECO:0000256" key="8">
    <source>
        <dbReference type="ARBA" id="ARBA00022989"/>
    </source>
</evidence>
<evidence type="ECO:0000256" key="6">
    <source>
        <dbReference type="ARBA" id="ARBA00022723"/>
    </source>
</evidence>
<evidence type="ECO:0000256" key="10">
    <source>
        <dbReference type="ARBA" id="ARBA00023136"/>
    </source>
</evidence>
<evidence type="ECO:0000256" key="5">
    <source>
        <dbReference type="ARBA" id="ARBA00022692"/>
    </source>
</evidence>
<keyword evidence="3" id="KW-0813">Transport</keyword>
<dbReference type="EMBL" id="KZ819635">
    <property type="protein sequence ID" value="PWN91573.1"/>
    <property type="molecule type" value="Genomic_DNA"/>
</dbReference>
<comment type="subcellular location">
    <subcellularLocation>
        <location evidence="2">Membrane</location>
        <topology evidence="2">Multi-pass membrane protein</topology>
    </subcellularLocation>
</comment>
<dbReference type="AlphaFoldDB" id="A0A316YU66"/>
<feature type="region of interest" description="Disordered" evidence="11">
    <location>
        <begin position="1"/>
        <end position="111"/>
    </location>
</feature>
<evidence type="ECO:0000313" key="15">
    <source>
        <dbReference type="Proteomes" id="UP000245768"/>
    </source>
</evidence>
<dbReference type="OrthoDB" id="432881at2759"/>
<keyword evidence="15" id="KW-1185">Reference proteome</keyword>
<gene>
    <name evidence="14" type="ORF">FA10DRAFT_278358</name>
</gene>
<dbReference type="InterPro" id="IPR006593">
    <property type="entry name" value="Cyt_b561/ferric_Rdtase_TM"/>
</dbReference>
<keyword evidence="5 12" id="KW-0812">Transmembrane</keyword>
<dbReference type="RefSeq" id="XP_025378771.1">
    <property type="nucleotide sequence ID" value="XM_025523452.1"/>
</dbReference>
<dbReference type="GO" id="GO:0046872">
    <property type="term" value="F:metal ion binding"/>
    <property type="evidence" value="ECO:0007669"/>
    <property type="project" value="UniProtKB-KW"/>
</dbReference>
<dbReference type="PANTHER" id="PTHR15422:SF45">
    <property type="entry name" value="CYTOCHROME B561 DOMAIN-CONTAINING PROTEIN"/>
    <property type="match status" value="1"/>
</dbReference>
<dbReference type="PANTHER" id="PTHR15422">
    <property type="entry name" value="OS05G0565100 PROTEIN"/>
    <property type="match status" value="1"/>
</dbReference>
<evidence type="ECO:0000259" key="13">
    <source>
        <dbReference type="Pfam" id="PF03188"/>
    </source>
</evidence>
<evidence type="ECO:0000256" key="9">
    <source>
        <dbReference type="ARBA" id="ARBA00023004"/>
    </source>
</evidence>
<dbReference type="GO" id="GO:0140575">
    <property type="term" value="F:transmembrane monodehydroascorbate reductase activity"/>
    <property type="evidence" value="ECO:0007669"/>
    <property type="project" value="InterPro"/>
</dbReference>
<evidence type="ECO:0000256" key="4">
    <source>
        <dbReference type="ARBA" id="ARBA00022617"/>
    </source>
</evidence>
<dbReference type="Gene3D" id="1.20.120.1770">
    <property type="match status" value="1"/>
</dbReference>
<evidence type="ECO:0000256" key="11">
    <source>
        <dbReference type="SAM" id="MobiDB-lite"/>
    </source>
</evidence>
<feature type="transmembrane region" description="Helical" evidence="12">
    <location>
        <begin position="224"/>
        <end position="251"/>
    </location>
</feature>
<dbReference type="GeneID" id="37045368"/>
<feature type="transmembrane region" description="Helical" evidence="12">
    <location>
        <begin position="194"/>
        <end position="212"/>
    </location>
</feature>
<name>A0A316YU66_9BASI</name>
<dbReference type="CDD" id="cd08761">
    <property type="entry name" value="Cyt_b561_CYB561D2_like"/>
    <property type="match status" value="1"/>
</dbReference>
<keyword evidence="10 12" id="KW-0472">Membrane</keyword>
<dbReference type="Proteomes" id="UP000245768">
    <property type="component" value="Unassembled WGS sequence"/>
</dbReference>
<evidence type="ECO:0000256" key="2">
    <source>
        <dbReference type="ARBA" id="ARBA00004141"/>
    </source>
</evidence>
<evidence type="ECO:0000256" key="12">
    <source>
        <dbReference type="SAM" id="Phobius"/>
    </source>
</evidence>
<proteinExistence type="predicted"/>
<sequence>MAPRPAPSSSTPAHGHDYTPLRVLNRTEEGSGRRTSSGEDDDDDNEEGENKDEERRAGSDGGTTMQRAASEDEEPLLEGQPVTRPTREERVVQRSPWLDAADGTESRSGADTLIMGNMRGYSAWGVQMFALAFMALIWPMVLQRMPWHKLPLFGYHPLAQSLSLILLAQGLLVLQPTTPQTPKRKGQALIWHQLFFLISFLPLVTAGAWIMWHLHSKPRAKHFISWHGTLGAVAVVWAWMQAAVGAASVWFKGRALGGEARAKSMWKWHRLSGYMLLSLFVLIHILAVTETEWVRGSVPLFHRAAAVLAVIGFAAVIATRVQTSKMPQLIRRG</sequence>
<feature type="transmembrane region" description="Helical" evidence="12">
    <location>
        <begin position="153"/>
        <end position="174"/>
    </location>
</feature>
<evidence type="ECO:0000256" key="1">
    <source>
        <dbReference type="ARBA" id="ARBA00001970"/>
    </source>
</evidence>
<dbReference type="InParanoid" id="A0A316YU66"/>
<organism evidence="14 15">
    <name type="scientific">Acaromyces ingoldii</name>
    <dbReference type="NCBI Taxonomy" id="215250"/>
    <lineage>
        <taxon>Eukaryota</taxon>
        <taxon>Fungi</taxon>
        <taxon>Dikarya</taxon>
        <taxon>Basidiomycota</taxon>
        <taxon>Ustilaginomycotina</taxon>
        <taxon>Exobasidiomycetes</taxon>
        <taxon>Exobasidiales</taxon>
        <taxon>Cryptobasidiaceae</taxon>
        <taxon>Acaromyces</taxon>
    </lineage>
</organism>
<protein>
    <recommendedName>
        <fullName evidence="13">Cytochrome b561 domain-containing protein</fullName>
    </recommendedName>
</protein>
<keyword evidence="7" id="KW-0249">Electron transport</keyword>
<keyword evidence="4" id="KW-0349">Heme</keyword>
<feature type="compositionally biased region" description="Acidic residues" evidence="11">
    <location>
        <begin position="38"/>
        <end position="51"/>
    </location>
</feature>
<accession>A0A316YU66</accession>
<evidence type="ECO:0000256" key="3">
    <source>
        <dbReference type="ARBA" id="ARBA00022448"/>
    </source>
</evidence>
<evidence type="ECO:0000313" key="14">
    <source>
        <dbReference type="EMBL" id="PWN91573.1"/>
    </source>
</evidence>